<evidence type="ECO:0000256" key="9">
    <source>
        <dbReference type="HAMAP-Rule" id="MF_01808"/>
    </source>
</evidence>
<feature type="compositionally biased region" description="Low complexity" evidence="10">
    <location>
        <begin position="13"/>
        <end position="29"/>
    </location>
</feature>
<dbReference type="PANTHER" id="PTHR30349">
    <property type="entry name" value="PHAGE INTEGRASE-RELATED"/>
    <property type="match status" value="1"/>
</dbReference>
<dbReference type="GO" id="GO:0006313">
    <property type="term" value="P:DNA transposition"/>
    <property type="evidence" value="ECO:0007669"/>
    <property type="project" value="UniProtKB-UniRule"/>
</dbReference>
<dbReference type="Pfam" id="PF02899">
    <property type="entry name" value="Phage_int_SAM_1"/>
    <property type="match status" value="1"/>
</dbReference>
<dbReference type="GO" id="GO:0009037">
    <property type="term" value="F:tyrosine-based site-specific recombinase activity"/>
    <property type="evidence" value="ECO:0007669"/>
    <property type="project" value="UniProtKB-UniRule"/>
</dbReference>
<dbReference type="AlphaFoldDB" id="A0A212IZV7"/>
<dbReference type="NCBIfam" id="NF001399">
    <property type="entry name" value="PRK00283.1"/>
    <property type="match status" value="1"/>
</dbReference>
<keyword evidence="7 9" id="KW-0233">DNA recombination</keyword>
<evidence type="ECO:0000259" key="12">
    <source>
        <dbReference type="PROSITE" id="PS51900"/>
    </source>
</evidence>
<dbReference type="RefSeq" id="WP_256267577.1">
    <property type="nucleotide sequence ID" value="NZ_LT598928.1"/>
</dbReference>
<feature type="active site" description="O-(3'-phospho-DNA)-tyrosine intermediate" evidence="9">
    <location>
        <position position="351"/>
    </location>
</feature>
<feature type="region of interest" description="Disordered" evidence="10">
    <location>
        <begin position="1"/>
        <end position="66"/>
    </location>
</feature>
<evidence type="ECO:0000256" key="7">
    <source>
        <dbReference type="ARBA" id="ARBA00023172"/>
    </source>
</evidence>
<evidence type="ECO:0000256" key="5">
    <source>
        <dbReference type="ARBA" id="ARBA00022908"/>
    </source>
</evidence>
<dbReference type="InterPro" id="IPR002104">
    <property type="entry name" value="Integrase_catalytic"/>
</dbReference>
<evidence type="ECO:0000256" key="2">
    <source>
        <dbReference type="ARBA" id="ARBA00022490"/>
    </source>
</evidence>
<keyword evidence="2 9" id="KW-0963">Cytoplasm</keyword>
<evidence type="ECO:0000256" key="3">
    <source>
        <dbReference type="ARBA" id="ARBA00022618"/>
    </source>
</evidence>
<feature type="active site" evidence="9">
    <location>
        <position position="223"/>
    </location>
</feature>
<evidence type="ECO:0000256" key="10">
    <source>
        <dbReference type="SAM" id="MobiDB-lite"/>
    </source>
</evidence>
<evidence type="ECO:0000259" key="11">
    <source>
        <dbReference type="PROSITE" id="PS51898"/>
    </source>
</evidence>
<dbReference type="InterPro" id="IPR004107">
    <property type="entry name" value="Integrase_SAM-like_N"/>
</dbReference>
<protein>
    <recommendedName>
        <fullName evidence="9">Tyrosine recombinase XerC</fullName>
    </recommendedName>
</protein>
<dbReference type="GO" id="GO:0003677">
    <property type="term" value="F:DNA binding"/>
    <property type="evidence" value="ECO:0007669"/>
    <property type="project" value="UniProtKB-UniRule"/>
</dbReference>
<dbReference type="PROSITE" id="PS51900">
    <property type="entry name" value="CB"/>
    <property type="match status" value="1"/>
</dbReference>
<dbReference type="Gene3D" id="1.10.150.130">
    <property type="match status" value="1"/>
</dbReference>
<name>A0A212IZV7_9BACT</name>
<dbReference type="Gene3D" id="1.10.443.10">
    <property type="entry name" value="Intergrase catalytic core"/>
    <property type="match status" value="1"/>
</dbReference>
<feature type="active site" evidence="9">
    <location>
        <position position="247"/>
    </location>
</feature>
<dbReference type="InterPro" id="IPR044068">
    <property type="entry name" value="CB"/>
</dbReference>
<evidence type="ECO:0000313" key="13">
    <source>
        <dbReference type="EMBL" id="SBV92742.1"/>
    </source>
</evidence>
<keyword evidence="8 9" id="KW-0131">Cell cycle</keyword>
<dbReference type="GO" id="GO:0007059">
    <property type="term" value="P:chromosome segregation"/>
    <property type="evidence" value="ECO:0007669"/>
    <property type="project" value="UniProtKB-UniRule"/>
</dbReference>
<comment type="function">
    <text evidence="9">Site-specific tyrosine recombinase, which acts by catalyzing the cutting and rejoining of the recombining DNA molecules. The XerC-XerD complex is essential to convert dimers of the bacterial chromosome into monomers to permit their segregation at cell division. It also contributes to the segregational stability of plasmids.</text>
</comment>
<evidence type="ECO:0000256" key="4">
    <source>
        <dbReference type="ARBA" id="ARBA00022829"/>
    </source>
</evidence>
<gene>
    <name evidence="9 13" type="primary">xerC</name>
    <name evidence="13" type="ORF">KM92DES2_10308</name>
</gene>
<proteinExistence type="inferred from homology"/>
<sequence>MSRAQGGQKGPVGATTSQKAGGGAAAAKTTARKKTAGKQTQGSLTEAATPNTQEQAAGGQRKPGPDRAKLFVDAFLAWMEVQKGASPATLKAYGSDLAQLIEFLRGQDADLGRPESVTRRHVQAYLAWLFRQGEAKSSMARKLAAVRSFFRFQQRNGVVTENVAAQVRNPRQEKRHPRALNVDETFALLDAEHGPAGTESAESARLLCRDLALAELLYGSGLRISEALGLNIDDVQLSSRVLRVMGKGSRERLAPLSDTSCESLRAWLDERPLLALPEEQALFVGSRGSRLNRREAARIVERLCRRAGLDFTVSPHSLRHSFATHLLSAGADLRSVQELLGHRRLTTTQRYTQVSLEHLMEAYDKAHPKATKK</sequence>
<keyword evidence="6 9" id="KW-0238">DNA-binding</keyword>
<evidence type="ECO:0000256" key="8">
    <source>
        <dbReference type="ARBA" id="ARBA00023306"/>
    </source>
</evidence>
<organism evidence="13">
    <name type="scientific">uncultured Desulfovibrio sp</name>
    <dbReference type="NCBI Taxonomy" id="167968"/>
    <lineage>
        <taxon>Bacteria</taxon>
        <taxon>Pseudomonadati</taxon>
        <taxon>Thermodesulfobacteriota</taxon>
        <taxon>Desulfovibrionia</taxon>
        <taxon>Desulfovibrionales</taxon>
        <taxon>Desulfovibrionaceae</taxon>
        <taxon>Desulfovibrio</taxon>
        <taxon>environmental samples</taxon>
    </lineage>
</organism>
<comment type="subcellular location">
    <subcellularLocation>
        <location evidence="1 9">Cytoplasm</location>
    </subcellularLocation>
</comment>
<comment type="similarity">
    <text evidence="9">Belongs to the 'phage' integrase family. XerC subfamily.</text>
</comment>
<dbReference type="Pfam" id="PF00589">
    <property type="entry name" value="Phage_integrase"/>
    <property type="match status" value="1"/>
</dbReference>
<keyword evidence="4 9" id="KW-0159">Chromosome partition</keyword>
<feature type="active site" evidence="9">
    <location>
        <position position="342"/>
    </location>
</feature>
<dbReference type="InterPro" id="IPR011010">
    <property type="entry name" value="DNA_brk_join_enz"/>
</dbReference>
<dbReference type="InterPro" id="IPR050090">
    <property type="entry name" value="Tyrosine_recombinase_XerCD"/>
</dbReference>
<dbReference type="InterPro" id="IPR023009">
    <property type="entry name" value="Tyrosine_recombinase_XerC/XerD"/>
</dbReference>
<dbReference type="GO" id="GO:0051301">
    <property type="term" value="P:cell division"/>
    <property type="evidence" value="ECO:0007669"/>
    <property type="project" value="UniProtKB-KW"/>
</dbReference>
<dbReference type="InterPro" id="IPR010998">
    <property type="entry name" value="Integrase_recombinase_N"/>
</dbReference>
<feature type="domain" description="Core-binding (CB)" evidence="12">
    <location>
        <begin position="66"/>
        <end position="154"/>
    </location>
</feature>
<keyword evidence="3 9" id="KW-0132">Cell division</keyword>
<dbReference type="InterPro" id="IPR013762">
    <property type="entry name" value="Integrase-like_cat_sf"/>
</dbReference>
<dbReference type="CDD" id="cd00798">
    <property type="entry name" value="INT_XerDC_C"/>
    <property type="match status" value="1"/>
</dbReference>
<dbReference type="SUPFAM" id="SSF56349">
    <property type="entry name" value="DNA breaking-rejoining enzymes"/>
    <property type="match status" value="1"/>
</dbReference>
<keyword evidence="5 9" id="KW-0229">DNA integration</keyword>
<dbReference type="PANTHER" id="PTHR30349:SF41">
    <property type="entry name" value="INTEGRASE_RECOMBINASE PROTEIN MJ0367-RELATED"/>
    <property type="match status" value="1"/>
</dbReference>
<dbReference type="GO" id="GO:0005737">
    <property type="term" value="C:cytoplasm"/>
    <property type="evidence" value="ECO:0007669"/>
    <property type="project" value="UniProtKB-SubCell"/>
</dbReference>
<dbReference type="EMBL" id="FLUP01000001">
    <property type="protein sequence ID" value="SBV92742.1"/>
    <property type="molecule type" value="Genomic_DNA"/>
</dbReference>
<feature type="active site" evidence="9">
    <location>
        <position position="319"/>
    </location>
</feature>
<feature type="active site" evidence="9">
    <location>
        <position position="316"/>
    </location>
</feature>
<feature type="compositionally biased region" description="Polar residues" evidence="10">
    <location>
        <begin position="42"/>
        <end position="55"/>
    </location>
</feature>
<feature type="domain" description="Tyr recombinase" evidence="11">
    <location>
        <begin position="175"/>
        <end position="364"/>
    </location>
</feature>
<dbReference type="PROSITE" id="PS51898">
    <property type="entry name" value="TYR_RECOMBINASE"/>
    <property type="match status" value="1"/>
</dbReference>
<evidence type="ECO:0000256" key="1">
    <source>
        <dbReference type="ARBA" id="ARBA00004496"/>
    </source>
</evidence>
<comment type="subunit">
    <text evidence="9">Forms a cyclic heterotetrameric complex composed of two molecules of XerC and two molecules of XerD.</text>
</comment>
<reference evidence="13" key="1">
    <citation type="submission" date="2016-04" db="EMBL/GenBank/DDBJ databases">
        <authorList>
            <person name="Evans L.H."/>
            <person name="Alamgir A."/>
            <person name="Owens N."/>
            <person name="Weber N.D."/>
            <person name="Virtaneva K."/>
            <person name="Barbian K."/>
            <person name="Babar A."/>
            <person name="Rosenke K."/>
        </authorList>
    </citation>
    <scope>NUCLEOTIDE SEQUENCE</scope>
    <source>
        <strain evidence="13">92-2</strain>
    </source>
</reference>
<accession>A0A212IZV7</accession>
<evidence type="ECO:0000256" key="6">
    <source>
        <dbReference type="ARBA" id="ARBA00023125"/>
    </source>
</evidence>
<dbReference type="HAMAP" id="MF_01808">
    <property type="entry name" value="Recomb_XerC_XerD"/>
    <property type="match status" value="1"/>
</dbReference>